<dbReference type="CDD" id="cd01647">
    <property type="entry name" value="RT_LTR"/>
    <property type="match status" value="1"/>
</dbReference>
<comment type="caution">
    <text evidence="2">The sequence shown here is derived from an EMBL/GenBank/DDBJ whole genome shotgun (WGS) entry which is preliminary data.</text>
</comment>
<dbReference type="OrthoDB" id="79194at2759"/>
<proteinExistence type="predicted"/>
<gene>
    <name evidence="2" type="ORF">PHPALM_12521</name>
</gene>
<evidence type="ECO:0000259" key="1">
    <source>
        <dbReference type="Pfam" id="PF00078"/>
    </source>
</evidence>
<evidence type="ECO:0000313" key="2">
    <source>
        <dbReference type="EMBL" id="POM70976.1"/>
    </source>
</evidence>
<dbReference type="EMBL" id="NCKW01006684">
    <property type="protein sequence ID" value="POM70976.1"/>
    <property type="molecule type" value="Genomic_DNA"/>
</dbReference>
<dbReference type="Gene3D" id="3.10.10.10">
    <property type="entry name" value="HIV Type 1 Reverse Transcriptase, subunit A, domain 1"/>
    <property type="match status" value="1"/>
</dbReference>
<dbReference type="AlphaFoldDB" id="A0A2P4XZJ9"/>
<dbReference type="Gene3D" id="3.30.70.270">
    <property type="match status" value="1"/>
</dbReference>
<feature type="domain" description="Reverse transcriptase" evidence="1">
    <location>
        <begin position="689"/>
        <end position="780"/>
    </location>
</feature>
<reference evidence="2 3" key="1">
    <citation type="journal article" date="2017" name="Genome Biol. Evol.">
        <title>Phytophthora megakarya and P. palmivora, closely related causal agents of cacao black pod rot, underwent increases in genome sizes and gene numbers by different mechanisms.</title>
        <authorList>
            <person name="Ali S.S."/>
            <person name="Shao J."/>
            <person name="Lary D.J."/>
            <person name="Kronmiller B."/>
            <person name="Shen D."/>
            <person name="Strem M.D."/>
            <person name="Amoako-Attah I."/>
            <person name="Akrofi A.Y."/>
            <person name="Begoude B.A."/>
            <person name="Ten Hoopen G.M."/>
            <person name="Coulibaly K."/>
            <person name="Kebe B.I."/>
            <person name="Melnick R.L."/>
            <person name="Guiltinan M.J."/>
            <person name="Tyler B.M."/>
            <person name="Meinhardt L.W."/>
            <person name="Bailey B.A."/>
        </authorList>
    </citation>
    <scope>NUCLEOTIDE SEQUENCE [LARGE SCALE GENOMIC DNA]</scope>
    <source>
        <strain evidence="3">sbr112.9</strain>
    </source>
</reference>
<dbReference type="InterPro" id="IPR043502">
    <property type="entry name" value="DNA/RNA_pol_sf"/>
</dbReference>
<dbReference type="Proteomes" id="UP000237271">
    <property type="component" value="Unassembled WGS sequence"/>
</dbReference>
<dbReference type="SUPFAM" id="SSF56672">
    <property type="entry name" value="DNA/RNA polymerases"/>
    <property type="match status" value="1"/>
</dbReference>
<dbReference type="InterPro" id="IPR053134">
    <property type="entry name" value="RNA-dir_DNA_polymerase"/>
</dbReference>
<dbReference type="PANTHER" id="PTHR24559">
    <property type="entry name" value="TRANSPOSON TY3-I GAG-POL POLYPROTEIN"/>
    <property type="match status" value="1"/>
</dbReference>
<organism evidence="2 3">
    <name type="scientific">Phytophthora palmivora</name>
    <dbReference type="NCBI Taxonomy" id="4796"/>
    <lineage>
        <taxon>Eukaryota</taxon>
        <taxon>Sar</taxon>
        <taxon>Stramenopiles</taxon>
        <taxon>Oomycota</taxon>
        <taxon>Peronosporomycetes</taxon>
        <taxon>Peronosporales</taxon>
        <taxon>Peronosporaceae</taxon>
        <taxon>Phytophthora</taxon>
    </lineage>
</organism>
<dbReference type="PANTHER" id="PTHR24559:SF444">
    <property type="entry name" value="REVERSE TRANSCRIPTASE DOMAIN-CONTAINING PROTEIN"/>
    <property type="match status" value="1"/>
</dbReference>
<evidence type="ECO:0000313" key="3">
    <source>
        <dbReference type="Proteomes" id="UP000237271"/>
    </source>
</evidence>
<dbReference type="InterPro" id="IPR043128">
    <property type="entry name" value="Rev_trsase/Diguanyl_cyclase"/>
</dbReference>
<dbReference type="InterPro" id="IPR000477">
    <property type="entry name" value="RT_dom"/>
</dbReference>
<dbReference type="Pfam" id="PF00078">
    <property type="entry name" value="RVT_1"/>
    <property type="match status" value="1"/>
</dbReference>
<dbReference type="CDD" id="cd00303">
    <property type="entry name" value="retropepsin_like"/>
    <property type="match status" value="1"/>
</dbReference>
<keyword evidence="3" id="KW-1185">Reference proteome</keyword>
<feature type="non-terminal residue" evidence="2">
    <location>
        <position position="781"/>
    </location>
</feature>
<accession>A0A2P4XZJ9</accession>
<sequence length="781" mass="84639">MPTEQVEGIDTFDTYERRLIAHVHGMLAPMAKQKPAQPKPLRLKVNAYEGKEGENLHFWVREVELAMDTALISTERLRVAFALSNLGGWTKAWAYTRETTSPDCFATWAQLCQQLRAAFLRRTMSIASARASLPVNKGSVSRMCTSRRCEYSLHLWWGTPYLNTSSVHGWPEGGPIPHTVVPRACEHYGGGDPDRPPRGVQPPTGSYSYCGKATVRQQAQCRELQQLELAPGRYPWNWVRPDRAPSAATEVGSSGTCNVPALREGKGSSLPNLGARGAVAETTTQDPGELGSPVGAGRSPGKDLIPHVLIDARASTNFARRQTVARNGDKYADALRESKGRGQVSVRLADGTVVNVPGVRMDLAVKFEDFDSTESFLVLDIDKCDLSRGSKSTSPGSLILRQSLVSNVPTSVRDWGAKDGRQGAYTPEEVLGVTDSNEDVAVSLATGRETKVHCQACGIAMTASPNAESRRAVWVSTVTVPGGTDQAGNIGPQAAEAAEESANGVSCPQVGNIGPQAGNVVPQAGNIGPQAAEAAEEDAESASGVGNIVPRRVEETEKIESAACVSSVGNVVPRGVKKISTRAEVLLNTSRVDNKRATRLGSEMIKNPEGPVYPLVKEYSDVVSKHPPSQLPPDRGVRHEIDLVPGTMYCVTRQWPLPREQCEVIDAFFAEKAKSGMVRESKSPHSTPTFCTPIPRKDVLLNNMSGCTLYSVLGLVDGYYQILMRESDIPLAAMSTPSGMLWEWLVMPQGLSNAPATFNRLVTQLFRPLRTFTQTYFDDIF</sequence>
<protein>
    <submittedName>
        <fullName evidence="2">Pol protein</fullName>
    </submittedName>
</protein>
<name>A0A2P4XZJ9_9STRA</name>